<feature type="domain" description="Ubiquitin fusion degradation protein UFD1 N-terminal subdomain 2" evidence="3">
    <location>
        <begin position="82"/>
        <end position="158"/>
    </location>
</feature>
<dbReference type="PANTHER" id="PTHR12555:SF15">
    <property type="entry name" value="FUSION DEGRADATION PROTEIN (UFD1), PUTATIVE (AFU_ORTHOLOGUE AFUA_4G04640)-RELATED"/>
    <property type="match status" value="1"/>
</dbReference>
<evidence type="ECO:0000313" key="5">
    <source>
        <dbReference type="Proteomes" id="UP000267821"/>
    </source>
</evidence>
<dbReference type="EMBL" id="ML121568">
    <property type="protein sequence ID" value="RPB20700.1"/>
    <property type="molecule type" value="Genomic_DNA"/>
</dbReference>
<feature type="non-terminal residue" evidence="4">
    <location>
        <position position="693"/>
    </location>
</feature>
<dbReference type="Pfam" id="PF23580">
    <property type="entry name" value="Znf_XAF1_N"/>
    <property type="match status" value="1"/>
</dbReference>
<name>A0A3N4LCU4_9PEZI</name>
<evidence type="ECO:0008006" key="6">
    <source>
        <dbReference type="Google" id="ProtNLM"/>
    </source>
</evidence>
<proteinExistence type="predicted"/>
<gene>
    <name evidence="4" type="ORF">L211DRAFT_744619</name>
</gene>
<feature type="region of interest" description="Disordered" evidence="1">
    <location>
        <begin position="45"/>
        <end position="70"/>
    </location>
</feature>
<feature type="compositionally biased region" description="Low complexity" evidence="1">
    <location>
        <begin position="56"/>
        <end position="65"/>
    </location>
</feature>
<sequence length="693" mass="75297">LPHPITFRLFNPLNNRYTHAVPREFSAEEGVVVISPFLGEMLGLSPSPESSPPSAPKGSASASATPSPPSQKITISFHPLLKATYARLRPLAAGYDEADWKSLLERELRLGYSTLTAGEILTVTSGGGRYRFLIDKLLPEGSEGVSVVDTDMEVEIVPLSKEQARETVQKKMLKQNSQQGKGWVGGARARKEKGGSVRVGELVQGVVARGEYVDFKLEEWDRAKGVAVELTVGGNGGDQEVGGLVDLLVATSSESGGGAPREDEFIWGDLSSQSTKRVVVGKGNVELAPLSPEQAEGSGEGAEGVEYLSIAVHGYSPPDASPSPPEGEEIFFRLHISQDEDDLSPPKTTAPTPSATEKICTNCNQPIPLGTYPLHTAFCHRNNTPCDFSPPCRTIFRRNGPPIRNIHWHCPHPDCSALGNDAARGGLQKHLSTFHTSRTCPACGFSARNTPQLAAHRVGGCPSKLALCRFCHLLLPQEGVRDQDTDAAGVGVEGERERERISLYLLSGLTHHELACGSRTTECPVCRSRCRLREFAAHKHMHELERLARPRPVKCGNVNCYRIVERDGNGLGLCPICYGPMYAPGVYDPPPYVNLKRRVERKLLTQGLSGCGRAHCTNTWCRTGRGNLGLAAFEGGMGGIKREVVMPLFEKWKSEGGGVGKGGGVRFCVDEETQRKRDLVERVCAEEGWEVEW</sequence>
<evidence type="ECO:0000313" key="4">
    <source>
        <dbReference type="EMBL" id="RPB20700.1"/>
    </source>
</evidence>
<dbReference type="Pfam" id="PF24842">
    <property type="entry name" value="UFD1_N2"/>
    <property type="match status" value="1"/>
</dbReference>
<dbReference type="OrthoDB" id="193703at2759"/>
<dbReference type="InterPro" id="IPR055418">
    <property type="entry name" value="UFD1_N2"/>
</dbReference>
<dbReference type="InterPro" id="IPR004854">
    <property type="entry name" value="Ufd1-like"/>
</dbReference>
<dbReference type="STRING" id="1051890.A0A3N4LCU4"/>
<evidence type="ECO:0000259" key="3">
    <source>
        <dbReference type="Pfam" id="PF24842"/>
    </source>
</evidence>
<feature type="non-terminal residue" evidence="4">
    <location>
        <position position="1"/>
    </location>
</feature>
<dbReference type="PANTHER" id="PTHR12555">
    <property type="entry name" value="UBIQUITIN FUSION DEGRADATON PROTEIN 1"/>
    <property type="match status" value="1"/>
</dbReference>
<protein>
    <recommendedName>
        <fullName evidence="6">Ubiquitin-protein ligase E3A N-terminal zinc-binding domain-containing protein</fullName>
    </recommendedName>
</protein>
<dbReference type="GO" id="GO:0036503">
    <property type="term" value="P:ERAD pathway"/>
    <property type="evidence" value="ECO:0007669"/>
    <property type="project" value="TreeGrafter"/>
</dbReference>
<dbReference type="Proteomes" id="UP000267821">
    <property type="component" value="Unassembled WGS sequence"/>
</dbReference>
<dbReference type="InterPro" id="IPR042299">
    <property type="entry name" value="Ufd1-like_Nn"/>
</dbReference>
<dbReference type="InParanoid" id="A0A3N4LCU4"/>
<dbReference type="GO" id="GO:0031593">
    <property type="term" value="F:polyubiquitin modification-dependent protein binding"/>
    <property type="evidence" value="ECO:0007669"/>
    <property type="project" value="TreeGrafter"/>
</dbReference>
<evidence type="ECO:0000259" key="2">
    <source>
        <dbReference type="Pfam" id="PF24503"/>
    </source>
</evidence>
<reference evidence="4 5" key="1">
    <citation type="journal article" date="2018" name="Nat. Ecol. Evol.">
        <title>Pezizomycetes genomes reveal the molecular basis of ectomycorrhizal truffle lifestyle.</title>
        <authorList>
            <person name="Murat C."/>
            <person name="Payen T."/>
            <person name="Noel B."/>
            <person name="Kuo A."/>
            <person name="Morin E."/>
            <person name="Chen J."/>
            <person name="Kohler A."/>
            <person name="Krizsan K."/>
            <person name="Balestrini R."/>
            <person name="Da Silva C."/>
            <person name="Montanini B."/>
            <person name="Hainaut M."/>
            <person name="Levati E."/>
            <person name="Barry K.W."/>
            <person name="Belfiori B."/>
            <person name="Cichocki N."/>
            <person name="Clum A."/>
            <person name="Dockter R.B."/>
            <person name="Fauchery L."/>
            <person name="Guy J."/>
            <person name="Iotti M."/>
            <person name="Le Tacon F."/>
            <person name="Lindquist E.A."/>
            <person name="Lipzen A."/>
            <person name="Malagnac F."/>
            <person name="Mello A."/>
            <person name="Molinier V."/>
            <person name="Miyauchi S."/>
            <person name="Poulain J."/>
            <person name="Riccioni C."/>
            <person name="Rubini A."/>
            <person name="Sitrit Y."/>
            <person name="Splivallo R."/>
            <person name="Traeger S."/>
            <person name="Wang M."/>
            <person name="Zifcakova L."/>
            <person name="Wipf D."/>
            <person name="Zambonelli A."/>
            <person name="Paolocci F."/>
            <person name="Nowrousian M."/>
            <person name="Ottonello S."/>
            <person name="Baldrian P."/>
            <person name="Spatafora J.W."/>
            <person name="Henrissat B."/>
            <person name="Nagy L.G."/>
            <person name="Aury J.M."/>
            <person name="Wincker P."/>
            <person name="Grigoriev I.V."/>
            <person name="Bonfante P."/>
            <person name="Martin F.M."/>
        </authorList>
    </citation>
    <scope>NUCLEOTIDE SEQUENCE [LARGE SCALE GENOMIC DNA]</scope>
    <source>
        <strain evidence="4 5">ATCC MYA-4762</strain>
    </source>
</reference>
<dbReference type="Pfam" id="PF24503">
    <property type="entry name" value="DUF7590"/>
    <property type="match status" value="1"/>
</dbReference>
<dbReference type="Gene3D" id="3.10.330.10">
    <property type="match status" value="1"/>
</dbReference>
<keyword evidence="5" id="KW-1185">Reference proteome</keyword>
<feature type="domain" description="DUF7590" evidence="2">
    <location>
        <begin position="192"/>
        <end position="339"/>
    </location>
</feature>
<organism evidence="4 5">
    <name type="scientific">Terfezia boudieri ATCC MYA-4762</name>
    <dbReference type="NCBI Taxonomy" id="1051890"/>
    <lineage>
        <taxon>Eukaryota</taxon>
        <taxon>Fungi</taxon>
        <taxon>Dikarya</taxon>
        <taxon>Ascomycota</taxon>
        <taxon>Pezizomycotina</taxon>
        <taxon>Pezizomycetes</taxon>
        <taxon>Pezizales</taxon>
        <taxon>Pezizaceae</taxon>
        <taxon>Terfezia</taxon>
    </lineage>
</organism>
<dbReference type="GO" id="GO:0006511">
    <property type="term" value="P:ubiquitin-dependent protein catabolic process"/>
    <property type="evidence" value="ECO:0007669"/>
    <property type="project" value="InterPro"/>
</dbReference>
<dbReference type="Gene3D" id="2.40.40.50">
    <property type="entry name" value="Ubiquitin fusion degradation protein UFD1, N-terminal domain"/>
    <property type="match status" value="1"/>
</dbReference>
<accession>A0A3N4LCU4</accession>
<dbReference type="InterPro" id="IPR056012">
    <property type="entry name" value="DUF7590"/>
</dbReference>
<evidence type="ECO:0000256" key="1">
    <source>
        <dbReference type="SAM" id="MobiDB-lite"/>
    </source>
</evidence>
<dbReference type="GO" id="GO:0034098">
    <property type="term" value="C:VCP-NPL4-UFD1 AAA ATPase complex"/>
    <property type="evidence" value="ECO:0007669"/>
    <property type="project" value="TreeGrafter"/>
</dbReference>
<dbReference type="AlphaFoldDB" id="A0A3N4LCU4"/>